<reference evidence="2 3" key="1">
    <citation type="submission" date="2023-02" db="EMBL/GenBank/DDBJ databases">
        <title>LHISI_Scaffold_Assembly.</title>
        <authorList>
            <person name="Stuart O.P."/>
            <person name="Cleave R."/>
            <person name="Magrath M.J.L."/>
            <person name="Mikheyev A.S."/>
        </authorList>
    </citation>
    <scope>NUCLEOTIDE SEQUENCE [LARGE SCALE GENOMIC DNA]</scope>
    <source>
        <strain evidence="2">Daus_M_001</strain>
        <tissue evidence="2">Leg muscle</tissue>
    </source>
</reference>
<comment type="caution">
    <text evidence="2">The sequence shown here is derived from an EMBL/GenBank/DDBJ whole genome shotgun (WGS) entry which is preliminary data.</text>
</comment>
<sequence length="444" mass="49197">MLVQPGIRHVVWRTCRIVAPAPGVNFRKHTCLIRRVSEPIVVKRGENGVASECKGGRNGRSSRKPADQRHRPARFLLAKIRGDPPGIEHGSPWWEASILTTTHRGALYEGNRILSYSCLPNSDARYLLHIAFRKIGLQNAETRTRIVSHTEASPTDAAIGDEKREQKRLEPPEKREHSGREPSCAPAEVEVSANNGAQRKGNSMIKKFQCRRSSTGDVHKKQFVRMRSSDYKLVTPVIGKRTERSNHNTRIPSMGRKASEFVSQHAPNIRAGSGVDTRLLSLVAEMNTPGGVCRPPWRSGNSLDSHSGGHGFNPWSGHPDFDFPWFSEITPDECWDGSLAKAMAGSLPFLLPCATCTVSNDLAADSEDIWAALNIEVLRAYKDEARLMSSAGMKGRGIREIPNQWHPGTIPTFKNPVETPPGIEPGSPRWEAKCLTTKPLRLIN</sequence>
<evidence type="ECO:0000313" key="3">
    <source>
        <dbReference type="Proteomes" id="UP001159363"/>
    </source>
</evidence>
<gene>
    <name evidence="2" type="ORF">PR048_006761</name>
</gene>
<feature type="compositionally biased region" description="Basic and acidic residues" evidence="1">
    <location>
        <begin position="160"/>
        <end position="180"/>
    </location>
</feature>
<protein>
    <submittedName>
        <fullName evidence="2">Uncharacterized protein</fullName>
    </submittedName>
</protein>
<keyword evidence="3" id="KW-1185">Reference proteome</keyword>
<accession>A0ABQ9IBY1</accession>
<evidence type="ECO:0000256" key="1">
    <source>
        <dbReference type="SAM" id="MobiDB-lite"/>
    </source>
</evidence>
<proteinExistence type="predicted"/>
<dbReference type="Proteomes" id="UP001159363">
    <property type="component" value="Chromosome 2"/>
</dbReference>
<dbReference type="EMBL" id="JARBHB010000002">
    <property type="protein sequence ID" value="KAJ8894151.1"/>
    <property type="molecule type" value="Genomic_DNA"/>
</dbReference>
<organism evidence="2 3">
    <name type="scientific">Dryococelus australis</name>
    <dbReference type="NCBI Taxonomy" id="614101"/>
    <lineage>
        <taxon>Eukaryota</taxon>
        <taxon>Metazoa</taxon>
        <taxon>Ecdysozoa</taxon>
        <taxon>Arthropoda</taxon>
        <taxon>Hexapoda</taxon>
        <taxon>Insecta</taxon>
        <taxon>Pterygota</taxon>
        <taxon>Neoptera</taxon>
        <taxon>Polyneoptera</taxon>
        <taxon>Phasmatodea</taxon>
        <taxon>Verophasmatodea</taxon>
        <taxon>Anareolatae</taxon>
        <taxon>Phasmatidae</taxon>
        <taxon>Eurycanthinae</taxon>
        <taxon>Dryococelus</taxon>
    </lineage>
</organism>
<evidence type="ECO:0000313" key="2">
    <source>
        <dbReference type="EMBL" id="KAJ8894151.1"/>
    </source>
</evidence>
<name>A0ABQ9IBY1_9NEOP</name>
<feature type="compositionally biased region" description="Polar residues" evidence="1">
    <location>
        <begin position="192"/>
        <end position="201"/>
    </location>
</feature>
<feature type="region of interest" description="Disordered" evidence="1">
    <location>
        <begin position="146"/>
        <end position="202"/>
    </location>
</feature>